<evidence type="ECO:0000313" key="10">
    <source>
        <dbReference type="Proteomes" id="UP000230750"/>
    </source>
</evidence>
<keyword evidence="8" id="KW-0949">S-adenosyl-L-methionine</keyword>
<evidence type="ECO:0000256" key="6">
    <source>
        <dbReference type="ARBA" id="ARBA00022603"/>
    </source>
</evidence>
<organism evidence="9 10">
    <name type="scientific">Stichopus japonicus</name>
    <name type="common">Sea cucumber</name>
    <dbReference type="NCBI Taxonomy" id="307972"/>
    <lineage>
        <taxon>Eukaryota</taxon>
        <taxon>Metazoa</taxon>
        <taxon>Echinodermata</taxon>
        <taxon>Eleutherozoa</taxon>
        <taxon>Echinozoa</taxon>
        <taxon>Holothuroidea</taxon>
        <taxon>Aspidochirotacea</taxon>
        <taxon>Aspidochirotida</taxon>
        <taxon>Stichopodidae</taxon>
        <taxon>Apostichopus</taxon>
    </lineage>
</organism>
<dbReference type="Proteomes" id="UP000230750">
    <property type="component" value="Unassembled WGS sequence"/>
</dbReference>
<dbReference type="Gene3D" id="3.40.50.150">
    <property type="entry name" value="Vaccinia Virus protein VP39"/>
    <property type="match status" value="1"/>
</dbReference>
<dbReference type="GO" id="GO:0005737">
    <property type="term" value="C:cytoplasm"/>
    <property type="evidence" value="ECO:0007669"/>
    <property type="project" value="UniProtKB-SubCell"/>
</dbReference>
<evidence type="ECO:0000256" key="5">
    <source>
        <dbReference type="ARBA" id="ARBA00022490"/>
    </source>
</evidence>
<dbReference type="OrthoDB" id="276151at2759"/>
<name>A0A2G8KNC6_STIJA</name>
<evidence type="ECO:0000256" key="3">
    <source>
        <dbReference type="ARBA" id="ARBA00008145"/>
    </source>
</evidence>
<evidence type="ECO:0000313" key="9">
    <source>
        <dbReference type="EMBL" id="PIK49519.1"/>
    </source>
</evidence>
<dbReference type="InterPro" id="IPR025835">
    <property type="entry name" value="Thiopurine_S-MeTrfase"/>
</dbReference>
<keyword evidence="5" id="KW-0963">Cytoplasm</keyword>
<dbReference type="FunFam" id="3.40.50.150:FF:000101">
    <property type="entry name" value="Thiopurine S-methyltransferase"/>
    <property type="match status" value="1"/>
</dbReference>
<dbReference type="PIRSF" id="PIRSF023956">
    <property type="entry name" value="Thiopurine_S-methyltransferase"/>
    <property type="match status" value="1"/>
</dbReference>
<dbReference type="EC" id="2.1.1.67" evidence="4"/>
<evidence type="ECO:0000256" key="8">
    <source>
        <dbReference type="ARBA" id="ARBA00022691"/>
    </source>
</evidence>
<evidence type="ECO:0000256" key="4">
    <source>
        <dbReference type="ARBA" id="ARBA00011905"/>
    </source>
</evidence>
<dbReference type="PANTHER" id="PTHR10259:SF11">
    <property type="entry name" value="THIOPURINE S-METHYLTRANSFERASE"/>
    <property type="match status" value="1"/>
</dbReference>
<dbReference type="EMBL" id="MRZV01000462">
    <property type="protein sequence ID" value="PIK49519.1"/>
    <property type="molecule type" value="Genomic_DNA"/>
</dbReference>
<dbReference type="PROSITE" id="PS51585">
    <property type="entry name" value="SAM_MT_TPMT"/>
    <property type="match status" value="1"/>
</dbReference>
<dbReference type="GO" id="GO:0032259">
    <property type="term" value="P:methylation"/>
    <property type="evidence" value="ECO:0007669"/>
    <property type="project" value="UniProtKB-KW"/>
</dbReference>
<evidence type="ECO:0000256" key="7">
    <source>
        <dbReference type="ARBA" id="ARBA00022679"/>
    </source>
</evidence>
<dbReference type="SUPFAM" id="SSF53335">
    <property type="entry name" value="S-adenosyl-L-methionine-dependent methyltransferases"/>
    <property type="match status" value="1"/>
</dbReference>
<proteinExistence type="inferred from homology"/>
<evidence type="ECO:0000256" key="1">
    <source>
        <dbReference type="ARBA" id="ARBA00000903"/>
    </source>
</evidence>
<dbReference type="GO" id="GO:0008119">
    <property type="term" value="F:thiopurine S-methyltransferase activity"/>
    <property type="evidence" value="ECO:0007669"/>
    <property type="project" value="UniProtKB-EC"/>
</dbReference>
<dbReference type="Pfam" id="PF05724">
    <property type="entry name" value="TPMT"/>
    <property type="match status" value="1"/>
</dbReference>
<reference evidence="9 10" key="1">
    <citation type="journal article" date="2017" name="PLoS Biol.">
        <title>The sea cucumber genome provides insights into morphological evolution and visceral regeneration.</title>
        <authorList>
            <person name="Zhang X."/>
            <person name="Sun L."/>
            <person name="Yuan J."/>
            <person name="Sun Y."/>
            <person name="Gao Y."/>
            <person name="Zhang L."/>
            <person name="Li S."/>
            <person name="Dai H."/>
            <person name="Hamel J.F."/>
            <person name="Liu C."/>
            <person name="Yu Y."/>
            <person name="Liu S."/>
            <person name="Lin W."/>
            <person name="Guo K."/>
            <person name="Jin S."/>
            <person name="Xu P."/>
            <person name="Storey K.B."/>
            <person name="Huan P."/>
            <person name="Zhang T."/>
            <person name="Zhou Y."/>
            <person name="Zhang J."/>
            <person name="Lin C."/>
            <person name="Li X."/>
            <person name="Xing L."/>
            <person name="Huo D."/>
            <person name="Sun M."/>
            <person name="Wang L."/>
            <person name="Mercier A."/>
            <person name="Li F."/>
            <person name="Yang H."/>
            <person name="Xiang J."/>
        </authorList>
    </citation>
    <scope>NUCLEOTIDE SEQUENCE [LARGE SCALE GENOMIC DNA]</scope>
    <source>
        <strain evidence="9">Shaxun</strain>
        <tissue evidence="9">Muscle</tissue>
    </source>
</reference>
<dbReference type="InterPro" id="IPR029063">
    <property type="entry name" value="SAM-dependent_MTases_sf"/>
</dbReference>
<comment type="catalytic activity">
    <reaction evidence="1">
        <text>S-adenosyl-L-methionine + a thiopurine = S-adenosyl-L-homocysteine + a thiopurine S-methylether.</text>
        <dbReference type="EC" id="2.1.1.67"/>
    </reaction>
</comment>
<gene>
    <name evidence="9" type="ORF">BSL78_13624</name>
</gene>
<keyword evidence="7 9" id="KW-0808">Transferase</keyword>
<keyword evidence="10" id="KW-1185">Reference proteome</keyword>
<dbReference type="InterPro" id="IPR008854">
    <property type="entry name" value="TPMT"/>
</dbReference>
<comment type="caution">
    <text evidence="9">The sequence shown here is derived from an EMBL/GenBank/DDBJ whole genome shotgun (WGS) entry which is preliminary data.</text>
</comment>
<keyword evidence="6 9" id="KW-0489">Methyltransferase</keyword>
<dbReference type="STRING" id="307972.A0A2G8KNC6"/>
<dbReference type="PANTHER" id="PTHR10259">
    <property type="entry name" value="THIOPURINE S-METHYLTRANSFERASE"/>
    <property type="match status" value="1"/>
</dbReference>
<comment type="subcellular location">
    <subcellularLocation>
        <location evidence="2">Cytoplasm</location>
    </subcellularLocation>
</comment>
<accession>A0A2G8KNC6</accession>
<evidence type="ECO:0000256" key="2">
    <source>
        <dbReference type="ARBA" id="ARBA00004496"/>
    </source>
</evidence>
<sequence>MASKAGLDLWSERWEEGEKMNFHERQPKQYLTEEHIEKLTDGKTGLRFLVPLCGKSPEMKWLVDQGQVVVGIEGVQKPCEEFFKRQQIDYSVADISEIPGGKHFKSDDGRVEIYNCDVLKLESAILGEFDAVFDRGAFVVMDFELRPKYVTLMKSVSKTGCKILLAVQEYDWNERKIKGPPYPVCRKDVETLFGDWCKIEEYSRLDRLKNCPEKFNEKWGPGITSHFRVEYLLEVL</sequence>
<comment type="similarity">
    <text evidence="3">Belongs to the class I-like SAM-binding methyltransferase superfamily. TPMT family.</text>
</comment>
<dbReference type="AlphaFoldDB" id="A0A2G8KNC6"/>
<protein>
    <recommendedName>
        <fullName evidence="4">thiopurine S-methyltransferase</fullName>
        <ecNumber evidence="4">2.1.1.67</ecNumber>
    </recommendedName>
</protein>